<feature type="transmembrane region" description="Helical" evidence="1">
    <location>
        <begin position="79"/>
        <end position="96"/>
    </location>
</feature>
<gene>
    <name evidence="2" type="ORF">MM415B03777_0001</name>
</gene>
<keyword evidence="1" id="KW-0472">Membrane</keyword>
<name>A0A6M3LNN6_9ZZZZ</name>
<protein>
    <submittedName>
        <fullName evidence="2">Uncharacterized protein</fullName>
    </submittedName>
</protein>
<keyword evidence="1" id="KW-1133">Transmembrane helix</keyword>
<keyword evidence="1" id="KW-0812">Transmembrane</keyword>
<dbReference type="AlphaFoldDB" id="A0A6M3LNN6"/>
<reference evidence="2" key="1">
    <citation type="submission" date="2020-03" db="EMBL/GenBank/DDBJ databases">
        <title>The deep terrestrial virosphere.</title>
        <authorList>
            <person name="Holmfeldt K."/>
            <person name="Nilsson E."/>
            <person name="Simone D."/>
            <person name="Lopez-Fernandez M."/>
            <person name="Wu X."/>
            <person name="de Brujin I."/>
            <person name="Lundin D."/>
            <person name="Andersson A."/>
            <person name="Bertilsson S."/>
            <person name="Dopson M."/>
        </authorList>
    </citation>
    <scope>NUCLEOTIDE SEQUENCE</scope>
    <source>
        <strain evidence="2">MM415B03777</strain>
    </source>
</reference>
<evidence type="ECO:0000313" key="2">
    <source>
        <dbReference type="EMBL" id="QJA94711.1"/>
    </source>
</evidence>
<organism evidence="2">
    <name type="scientific">viral metagenome</name>
    <dbReference type="NCBI Taxonomy" id="1070528"/>
    <lineage>
        <taxon>unclassified sequences</taxon>
        <taxon>metagenomes</taxon>
        <taxon>organismal metagenomes</taxon>
    </lineage>
</organism>
<dbReference type="EMBL" id="MT143255">
    <property type="protein sequence ID" value="QJA94711.1"/>
    <property type="molecule type" value="Genomic_DNA"/>
</dbReference>
<sequence length="127" mass="14888">MIAEEKNRIIAEALGLCWHDWEKSIYEGPPDEWGRTFPIKSERCKNCNSLSLTQIEDNPDFSTWPGFGLIMEQGPKRRWWNSFIPIVGIWIIQWYVGENHLKPSVMQDTLATWLLENEGEMFGESDR</sequence>
<evidence type="ECO:0000256" key="1">
    <source>
        <dbReference type="SAM" id="Phobius"/>
    </source>
</evidence>
<accession>A0A6M3LNN6</accession>
<proteinExistence type="predicted"/>